<name>A0A915DMX1_9BILA</name>
<evidence type="ECO:0000313" key="2">
    <source>
        <dbReference type="Proteomes" id="UP000887574"/>
    </source>
</evidence>
<evidence type="ECO:0000313" key="3">
    <source>
        <dbReference type="WBParaSite" id="jg21059"/>
    </source>
</evidence>
<dbReference type="WBParaSite" id="jg21059">
    <property type="protein sequence ID" value="jg21059"/>
    <property type="gene ID" value="jg21059"/>
</dbReference>
<dbReference type="Proteomes" id="UP000887574">
    <property type="component" value="Unplaced"/>
</dbReference>
<feature type="compositionally biased region" description="Basic and acidic residues" evidence="1">
    <location>
        <begin position="10"/>
        <end position="20"/>
    </location>
</feature>
<organism evidence="2 3">
    <name type="scientific">Ditylenchus dipsaci</name>
    <dbReference type="NCBI Taxonomy" id="166011"/>
    <lineage>
        <taxon>Eukaryota</taxon>
        <taxon>Metazoa</taxon>
        <taxon>Ecdysozoa</taxon>
        <taxon>Nematoda</taxon>
        <taxon>Chromadorea</taxon>
        <taxon>Rhabditida</taxon>
        <taxon>Tylenchina</taxon>
        <taxon>Tylenchomorpha</taxon>
        <taxon>Sphaerularioidea</taxon>
        <taxon>Anguinidae</taxon>
        <taxon>Anguininae</taxon>
        <taxon>Ditylenchus</taxon>
    </lineage>
</organism>
<reference evidence="3" key="1">
    <citation type="submission" date="2022-11" db="UniProtKB">
        <authorList>
            <consortium name="WormBaseParasite"/>
        </authorList>
    </citation>
    <scope>IDENTIFICATION</scope>
</reference>
<sequence>MELETDEEDRCVGRSTGDHTHCTSKADIEVTEFSKQIPELARQGHQSGRQIFTSLIENVSDKAKSRLVQHNISRRVYYYRQKQSKDPTTPRNPEDLEIPAELLLYKGQLFVMHDTGKEDAESFSFQLQN</sequence>
<keyword evidence="2" id="KW-1185">Reference proteome</keyword>
<dbReference type="AlphaFoldDB" id="A0A915DMX1"/>
<proteinExistence type="predicted"/>
<evidence type="ECO:0000256" key="1">
    <source>
        <dbReference type="SAM" id="MobiDB-lite"/>
    </source>
</evidence>
<feature type="region of interest" description="Disordered" evidence="1">
    <location>
        <begin position="1"/>
        <end position="20"/>
    </location>
</feature>
<protein>
    <submittedName>
        <fullName evidence="3">Uncharacterized protein</fullName>
    </submittedName>
</protein>
<accession>A0A915DMX1</accession>